<organism evidence="1">
    <name type="scientific">Calcidiscus leptoporus</name>
    <dbReference type="NCBI Taxonomy" id="127549"/>
    <lineage>
        <taxon>Eukaryota</taxon>
        <taxon>Haptista</taxon>
        <taxon>Haptophyta</taxon>
        <taxon>Prymnesiophyceae</taxon>
        <taxon>Coccolithales</taxon>
        <taxon>Calcidiscaceae</taxon>
        <taxon>Calcidiscus</taxon>
    </lineage>
</organism>
<name>A0A7S0IRB0_9EUKA</name>
<dbReference type="EMBL" id="HBER01009645">
    <property type="protein sequence ID" value="CAD8529536.1"/>
    <property type="molecule type" value="Transcribed_RNA"/>
</dbReference>
<protein>
    <submittedName>
        <fullName evidence="1">Uncharacterized protein</fullName>
    </submittedName>
</protein>
<gene>
    <name evidence="1" type="ORF">CLEP1334_LOCUS4788</name>
</gene>
<accession>A0A7S0IRB0</accession>
<proteinExistence type="predicted"/>
<sequence length="146" mass="15380">MLLLLRRLHATSCALAPIWTSDACSGARARTHLRLGSRWVGERAALAALAAGPNRSVRVKLRACSAAFARGAASSITTSAATAGMRLCVLPMHTLALCQTAAARRRRVSERSDPCECSTPSRANKPTGAAVARTGRCVMLWPAAIL</sequence>
<evidence type="ECO:0000313" key="1">
    <source>
        <dbReference type="EMBL" id="CAD8529536.1"/>
    </source>
</evidence>
<reference evidence="1" key="1">
    <citation type="submission" date="2021-01" db="EMBL/GenBank/DDBJ databases">
        <authorList>
            <person name="Corre E."/>
            <person name="Pelletier E."/>
            <person name="Niang G."/>
            <person name="Scheremetjew M."/>
            <person name="Finn R."/>
            <person name="Kale V."/>
            <person name="Holt S."/>
            <person name="Cochrane G."/>
            <person name="Meng A."/>
            <person name="Brown T."/>
            <person name="Cohen L."/>
        </authorList>
    </citation>
    <scope>NUCLEOTIDE SEQUENCE</scope>
    <source>
        <strain evidence="1">RCC1130</strain>
    </source>
</reference>
<dbReference type="AlphaFoldDB" id="A0A7S0IRB0"/>